<feature type="active site" description="Charge relay system" evidence="5 6">
    <location>
        <position position="175"/>
    </location>
</feature>
<dbReference type="Pfam" id="PF05922">
    <property type="entry name" value="Inhibitor_I9"/>
    <property type="match status" value="1"/>
</dbReference>
<keyword evidence="3 6" id="KW-0378">Hydrolase</keyword>
<dbReference type="InterPro" id="IPR036852">
    <property type="entry name" value="Peptidase_S8/S53_dom_sf"/>
</dbReference>
<evidence type="ECO:0000259" key="8">
    <source>
        <dbReference type="PROSITE" id="PS51829"/>
    </source>
</evidence>
<dbReference type="SUPFAM" id="SSF54897">
    <property type="entry name" value="Protease propeptides/inhibitors"/>
    <property type="match status" value="1"/>
</dbReference>
<dbReference type="SUPFAM" id="SSF49785">
    <property type="entry name" value="Galactose-binding domain-like"/>
    <property type="match status" value="1"/>
</dbReference>
<dbReference type="PROSITE" id="PS51829">
    <property type="entry name" value="P_HOMO_B"/>
    <property type="match status" value="1"/>
</dbReference>
<dbReference type="PANTHER" id="PTHR43806">
    <property type="entry name" value="PEPTIDASE S8"/>
    <property type="match status" value="1"/>
</dbReference>
<evidence type="ECO:0000256" key="1">
    <source>
        <dbReference type="ARBA" id="ARBA00011073"/>
    </source>
</evidence>
<dbReference type="CDD" id="cd04077">
    <property type="entry name" value="Peptidases_S8_PCSK9_ProteinaseK_like"/>
    <property type="match status" value="1"/>
</dbReference>
<dbReference type="InterPro" id="IPR037045">
    <property type="entry name" value="S8pro/Inhibitor_I9_sf"/>
</dbReference>
<feature type="active site" description="Charge relay system" evidence="5 6">
    <location>
        <position position="208"/>
    </location>
</feature>
<feature type="active site" description="Charge relay system" evidence="5 6">
    <location>
        <position position="360"/>
    </location>
</feature>
<dbReference type="PRINTS" id="PR00723">
    <property type="entry name" value="SUBTILISIN"/>
</dbReference>
<organism evidence="9 10">
    <name type="scientific">Streptomyces albus (strain ATCC 21838 / DSM 41398 / FERM P-419 / JCM 4703 / NBRC 107858)</name>
    <dbReference type="NCBI Taxonomy" id="1081613"/>
    <lineage>
        <taxon>Bacteria</taxon>
        <taxon>Bacillati</taxon>
        <taxon>Actinomycetota</taxon>
        <taxon>Actinomycetes</taxon>
        <taxon>Kitasatosporales</taxon>
        <taxon>Streptomycetaceae</taxon>
        <taxon>Streptomyces</taxon>
    </lineage>
</organism>
<dbReference type="InterPro" id="IPR034193">
    <property type="entry name" value="PCSK9_ProteinaseK-like"/>
</dbReference>
<dbReference type="PROSITE" id="PS00136">
    <property type="entry name" value="SUBTILASE_ASP"/>
    <property type="match status" value="1"/>
</dbReference>
<dbReference type="InterPro" id="IPR000209">
    <property type="entry name" value="Peptidase_S8/S53_dom"/>
</dbReference>
<accession>A0A0B5EV94</accession>
<dbReference type="GO" id="GO:0004252">
    <property type="term" value="F:serine-type endopeptidase activity"/>
    <property type="evidence" value="ECO:0007669"/>
    <property type="project" value="UniProtKB-UniRule"/>
</dbReference>
<evidence type="ECO:0000256" key="4">
    <source>
        <dbReference type="ARBA" id="ARBA00022825"/>
    </source>
</evidence>
<proteinExistence type="inferred from homology"/>
<dbReference type="InterPro" id="IPR002884">
    <property type="entry name" value="P_dom"/>
</dbReference>
<evidence type="ECO:0000313" key="9">
    <source>
        <dbReference type="EMBL" id="AJE82616.1"/>
    </source>
</evidence>
<dbReference type="Gene3D" id="3.40.50.200">
    <property type="entry name" value="Peptidase S8/S53 domain"/>
    <property type="match status" value="1"/>
</dbReference>
<dbReference type="Pfam" id="PF01483">
    <property type="entry name" value="P_proprotein"/>
    <property type="match status" value="1"/>
</dbReference>
<dbReference type="SUPFAM" id="SSF52743">
    <property type="entry name" value="Subtilisin-like"/>
    <property type="match status" value="1"/>
</dbReference>
<comment type="similarity">
    <text evidence="1 6 7">Belongs to the peptidase S8 family.</text>
</comment>
<dbReference type="FunFam" id="3.40.50.200:FF:000014">
    <property type="entry name" value="Proteinase K"/>
    <property type="match status" value="1"/>
</dbReference>
<dbReference type="InterPro" id="IPR023828">
    <property type="entry name" value="Peptidase_S8_Ser-AS"/>
</dbReference>
<dbReference type="FunFam" id="2.60.120.260:FF:000149">
    <property type="entry name" value="Leupeptin-inactivating enzyme 1"/>
    <property type="match status" value="1"/>
</dbReference>
<evidence type="ECO:0000313" key="10">
    <source>
        <dbReference type="Proteomes" id="UP000031523"/>
    </source>
</evidence>
<dbReference type="GO" id="GO:0005615">
    <property type="term" value="C:extracellular space"/>
    <property type="evidence" value="ECO:0007669"/>
    <property type="project" value="TreeGrafter"/>
</dbReference>
<dbReference type="PANTHER" id="PTHR43806:SF11">
    <property type="entry name" value="CEREVISIN-RELATED"/>
    <property type="match status" value="1"/>
</dbReference>
<keyword evidence="10" id="KW-1185">Reference proteome</keyword>
<dbReference type="PROSITE" id="PS51892">
    <property type="entry name" value="SUBTILASE"/>
    <property type="match status" value="1"/>
</dbReference>
<dbReference type="InterPro" id="IPR023827">
    <property type="entry name" value="Peptidase_S8_Asp-AS"/>
</dbReference>
<protein>
    <submittedName>
        <fullName evidence="9">Peptidase, S8A (Subtilisin) subfamily</fullName>
    </submittedName>
</protein>
<name>A0A0B5EV94_STRA4</name>
<evidence type="ECO:0000256" key="2">
    <source>
        <dbReference type="ARBA" id="ARBA00022670"/>
    </source>
</evidence>
<evidence type="ECO:0000256" key="7">
    <source>
        <dbReference type="RuleBase" id="RU003355"/>
    </source>
</evidence>
<dbReference type="EMBL" id="CP010519">
    <property type="protein sequence ID" value="AJE82616.1"/>
    <property type="molecule type" value="Genomic_DNA"/>
</dbReference>
<keyword evidence="2 6" id="KW-0645">Protease</keyword>
<dbReference type="InterPro" id="IPR022398">
    <property type="entry name" value="Peptidase_S8_His-AS"/>
</dbReference>
<dbReference type="Gene3D" id="2.60.120.260">
    <property type="entry name" value="Galactose-binding domain-like"/>
    <property type="match status" value="1"/>
</dbReference>
<dbReference type="InterPro" id="IPR010259">
    <property type="entry name" value="S8pro/Inhibitor_I9"/>
</dbReference>
<keyword evidence="4 6" id="KW-0720">Serine protease</keyword>
<gene>
    <name evidence="9" type="ORF">SLNWT_2240</name>
</gene>
<evidence type="ECO:0000256" key="3">
    <source>
        <dbReference type="ARBA" id="ARBA00022801"/>
    </source>
</evidence>
<dbReference type="AlphaFoldDB" id="A0A0B5EV94"/>
<dbReference type="GO" id="GO:0006508">
    <property type="term" value="P:proteolysis"/>
    <property type="evidence" value="ECO:0007669"/>
    <property type="project" value="UniProtKB-KW"/>
</dbReference>
<evidence type="ECO:0000256" key="5">
    <source>
        <dbReference type="PIRSR" id="PIRSR615500-1"/>
    </source>
</evidence>
<reference evidence="9 10" key="1">
    <citation type="submission" date="2015-01" db="EMBL/GenBank/DDBJ databases">
        <title>Enhanced salinomycin production by adjusting the supply of polyketide extender units in Streptomyce albus DSM 41398.</title>
        <authorList>
            <person name="Lu C."/>
        </authorList>
    </citation>
    <scope>NUCLEOTIDE SEQUENCE [LARGE SCALE GENOMIC DNA]</scope>
    <source>
        <strain evidence="10">ATCC 21838 / DSM 41398 / FERM P-419 / JCM 4703 / NBRC 107858</strain>
    </source>
</reference>
<dbReference type="InterPro" id="IPR015500">
    <property type="entry name" value="Peptidase_S8_subtilisin-rel"/>
</dbReference>
<dbReference type="KEGG" id="sals:SLNWT_2240"/>
<feature type="domain" description="P/Homo B" evidence="8">
    <location>
        <begin position="418"/>
        <end position="534"/>
    </location>
</feature>
<dbReference type="InterPro" id="IPR050131">
    <property type="entry name" value="Peptidase_S8_subtilisin-like"/>
</dbReference>
<dbReference type="InterPro" id="IPR008979">
    <property type="entry name" value="Galactose-bd-like_sf"/>
</dbReference>
<evidence type="ECO:0000256" key="6">
    <source>
        <dbReference type="PROSITE-ProRule" id="PRU01240"/>
    </source>
</evidence>
<dbReference type="Proteomes" id="UP000031523">
    <property type="component" value="Chromosome"/>
</dbReference>
<sequence>MAVKRHTRRRVARPAAFGATGGTVAALAAAALTLGLVSALPASASAPAGEGRIQYADAPNAVAGSYLVTLKDGAAKARSERGKAVAEAYGAKIRRTYGKVLNGYSIALSEAKAKKLAADPAVASVVQNRTFHADATQNNPPSWGLDRIDQKNLPLDNKYTYPDSAGQGVTAYVIDTGVRISHSDFGGRAVNGYDAIDNDNTAQDGHGHGTHVAGTVAGTLHGVAKKARIVAVRVLDNQGSGTTEQVVAGIDWVAQNHSGPSVANMSLGGGADSVLDTAVRNAIASGVTFAVAAGNDGANAANYSPARVAEAITVGSTTSTDARSSFSNYGSSVDIFAPGSSITSAWNSSDTATNTISGTSMATPHVAGAAALYLADNPTATPAQVGTALNNAASSGVVGNPGSGSPNRLLNVGGGTTTPPGKFFENTADYPIDDNASVDSPLAVSGVTGRAPASLSVKVAIQHTYIGDLRVQLLAPDGTAYTLKDYGTGGSADNINATYAVDASAETADGGWKLRVSDNARYDTGKIDSWGLQF</sequence>
<dbReference type="PROSITE" id="PS00138">
    <property type="entry name" value="SUBTILASE_SER"/>
    <property type="match status" value="1"/>
</dbReference>
<dbReference type="Pfam" id="PF00082">
    <property type="entry name" value="Peptidase_S8"/>
    <property type="match status" value="1"/>
</dbReference>
<dbReference type="PROSITE" id="PS00137">
    <property type="entry name" value="SUBTILASE_HIS"/>
    <property type="match status" value="1"/>
</dbReference>
<dbReference type="Gene3D" id="3.30.70.80">
    <property type="entry name" value="Peptidase S8 propeptide/proteinase inhibitor I9"/>
    <property type="match status" value="1"/>
</dbReference>